<sequence>MRESLRKKEFTPSLDFIEKIALDVVTRANLGTDIGIAQRLNYYAGLPQGSRSEFELTKSVSSEDAIDIVTRDGEKMKVAFTLGPGITSVYFVNTNAVEDEMIYKSKKYVEIGNFDELAATINGFIRLEPKEGEIIDTSKKALQERMLRHTNKPPVATIFLNSGFRKR</sequence>
<dbReference type="AlphaFoldDB" id="A0A0G0LLJ6"/>
<evidence type="ECO:0000313" key="1">
    <source>
        <dbReference type="EMBL" id="KKQ92763.1"/>
    </source>
</evidence>
<protein>
    <submittedName>
        <fullName evidence="1">Uncharacterized protein</fullName>
    </submittedName>
</protein>
<gene>
    <name evidence="1" type="ORF">UT17_C0001G0142</name>
</gene>
<name>A0A0G0LLJ6_9BACT</name>
<dbReference type="EMBL" id="LBVU01000001">
    <property type="protein sequence ID" value="KKQ92763.1"/>
    <property type="molecule type" value="Genomic_DNA"/>
</dbReference>
<comment type="caution">
    <text evidence="1">The sequence shown here is derived from an EMBL/GenBank/DDBJ whole genome shotgun (WGS) entry which is preliminary data.</text>
</comment>
<dbReference type="Proteomes" id="UP000034774">
    <property type="component" value="Unassembled WGS sequence"/>
</dbReference>
<proteinExistence type="predicted"/>
<evidence type="ECO:0000313" key="2">
    <source>
        <dbReference type="Proteomes" id="UP000034774"/>
    </source>
</evidence>
<accession>A0A0G0LLJ6</accession>
<organism evidence="1 2">
    <name type="scientific">Candidatus Woesebacteria bacterium GW2011_GWB1_39_10</name>
    <dbReference type="NCBI Taxonomy" id="1618572"/>
    <lineage>
        <taxon>Bacteria</taxon>
        <taxon>Candidatus Woeseibacteriota</taxon>
    </lineage>
</organism>
<dbReference type="STRING" id="1618572.UT17_C0001G0142"/>
<reference evidence="1 2" key="1">
    <citation type="journal article" date="2015" name="Nature">
        <title>rRNA introns, odd ribosomes, and small enigmatic genomes across a large radiation of phyla.</title>
        <authorList>
            <person name="Brown C.T."/>
            <person name="Hug L.A."/>
            <person name="Thomas B.C."/>
            <person name="Sharon I."/>
            <person name="Castelle C.J."/>
            <person name="Singh A."/>
            <person name="Wilkins M.J."/>
            <person name="Williams K.H."/>
            <person name="Banfield J.F."/>
        </authorList>
    </citation>
    <scope>NUCLEOTIDE SEQUENCE [LARGE SCALE GENOMIC DNA]</scope>
</reference>